<evidence type="ECO:0000256" key="4">
    <source>
        <dbReference type="SAM" id="MobiDB-lite"/>
    </source>
</evidence>
<evidence type="ECO:0000256" key="5">
    <source>
        <dbReference type="SAM" id="SignalP"/>
    </source>
</evidence>
<feature type="region of interest" description="Disordered" evidence="4">
    <location>
        <begin position="598"/>
        <end position="619"/>
    </location>
</feature>
<feature type="compositionally biased region" description="Basic and acidic residues" evidence="4">
    <location>
        <begin position="598"/>
        <end position="612"/>
    </location>
</feature>
<reference evidence="9" key="1">
    <citation type="journal article" date="2015" name="Nat. Genet.">
        <title>The genome and transcriptome of the zoonotic hookworm Ancylostoma ceylanicum identify infection-specific gene families.</title>
        <authorList>
            <person name="Schwarz E.M."/>
            <person name="Hu Y."/>
            <person name="Antoshechkin I."/>
            <person name="Miller M.M."/>
            <person name="Sternberg P.W."/>
            <person name="Aroian R.V."/>
        </authorList>
    </citation>
    <scope>NUCLEOTIDE SEQUENCE</scope>
    <source>
        <strain evidence="9">HY135</strain>
    </source>
</reference>
<dbReference type="EMBL" id="JARK01001519">
    <property type="protein sequence ID" value="EYB93401.1"/>
    <property type="molecule type" value="Genomic_DNA"/>
</dbReference>
<dbReference type="Gene3D" id="2.10.25.10">
    <property type="entry name" value="Laminin"/>
    <property type="match status" value="5"/>
</dbReference>
<dbReference type="InterPro" id="IPR036084">
    <property type="entry name" value="Ser_inhib-like_sf"/>
</dbReference>
<feature type="domain" description="EGF-like" evidence="6">
    <location>
        <begin position="646"/>
        <end position="681"/>
    </location>
</feature>
<dbReference type="GO" id="GO:0004867">
    <property type="term" value="F:serine-type endopeptidase inhibitor activity"/>
    <property type="evidence" value="ECO:0007669"/>
    <property type="project" value="UniProtKB-KW"/>
</dbReference>
<dbReference type="InterPro" id="IPR000742">
    <property type="entry name" value="EGF"/>
</dbReference>
<feature type="chain" id="PRO_5001489827" description="Trypsin Inhibitor like cysteine rich domain protein" evidence="5">
    <location>
        <begin position="23"/>
        <end position="733"/>
    </location>
</feature>
<evidence type="ECO:0008006" key="10">
    <source>
        <dbReference type="Google" id="ProtNLM"/>
    </source>
</evidence>
<evidence type="ECO:0000256" key="3">
    <source>
        <dbReference type="ARBA" id="ARBA00023157"/>
    </source>
</evidence>
<protein>
    <recommendedName>
        <fullName evidence="10">Trypsin Inhibitor like cysteine rich domain protein</fullName>
    </recommendedName>
</protein>
<feature type="domain" description="Follistatin-like" evidence="7">
    <location>
        <begin position="619"/>
        <end position="641"/>
    </location>
</feature>
<dbReference type="InterPro" id="IPR051368">
    <property type="entry name" value="SerProtInhib-TIL_Domain"/>
</dbReference>
<dbReference type="CDD" id="cd19941">
    <property type="entry name" value="TIL"/>
    <property type="match status" value="5"/>
</dbReference>
<proteinExistence type="predicted"/>
<keyword evidence="3" id="KW-1015">Disulfide bond</keyword>
<feature type="domain" description="EGF-like" evidence="6">
    <location>
        <begin position="558"/>
        <end position="592"/>
    </location>
</feature>
<feature type="domain" description="Follistatin-like" evidence="7">
    <location>
        <begin position="156"/>
        <end position="177"/>
    </location>
</feature>
<dbReference type="OrthoDB" id="6236007at2759"/>
<comment type="caution">
    <text evidence="8">The sequence shown here is derived from an EMBL/GenBank/DDBJ whole genome shotgun (WGS) entry which is preliminary data.</text>
</comment>
<dbReference type="PANTHER" id="PTHR23259">
    <property type="entry name" value="RIDDLE"/>
    <property type="match status" value="1"/>
</dbReference>
<dbReference type="SMART" id="SM00274">
    <property type="entry name" value="FOLN"/>
    <property type="match status" value="5"/>
</dbReference>
<dbReference type="InterPro" id="IPR003645">
    <property type="entry name" value="Fol_N"/>
</dbReference>
<keyword evidence="1" id="KW-0646">Protease inhibitor</keyword>
<dbReference type="Pfam" id="PF01826">
    <property type="entry name" value="TIL"/>
    <property type="match status" value="5"/>
</dbReference>
<feature type="domain" description="Follistatin-like" evidence="7">
    <location>
        <begin position="425"/>
        <end position="449"/>
    </location>
</feature>
<feature type="domain" description="Follistatin-like" evidence="7">
    <location>
        <begin position="495"/>
        <end position="517"/>
    </location>
</feature>
<dbReference type="Proteomes" id="UP000024635">
    <property type="component" value="Unassembled WGS sequence"/>
</dbReference>
<feature type="domain" description="EGF-like" evidence="6">
    <location>
        <begin position="349"/>
        <end position="388"/>
    </location>
</feature>
<keyword evidence="5" id="KW-0732">Signal</keyword>
<evidence type="ECO:0000313" key="9">
    <source>
        <dbReference type="Proteomes" id="UP000024635"/>
    </source>
</evidence>
<evidence type="ECO:0000259" key="7">
    <source>
        <dbReference type="SMART" id="SM00274"/>
    </source>
</evidence>
<evidence type="ECO:0000259" key="6">
    <source>
        <dbReference type="SMART" id="SM00181"/>
    </source>
</evidence>
<feature type="domain" description="EGF-like" evidence="6">
    <location>
        <begin position="682"/>
        <end position="716"/>
    </location>
</feature>
<keyword evidence="9" id="KW-1185">Reference proteome</keyword>
<dbReference type="SMART" id="SM00181">
    <property type="entry name" value="EGF"/>
    <property type="match status" value="6"/>
</dbReference>
<evidence type="ECO:0000256" key="2">
    <source>
        <dbReference type="ARBA" id="ARBA00022900"/>
    </source>
</evidence>
<feature type="signal peptide" evidence="5">
    <location>
        <begin position="1"/>
        <end position="22"/>
    </location>
</feature>
<dbReference type="SUPFAM" id="SSF57567">
    <property type="entry name" value="Serine protease inhibitors"/>
    <property type="match status" value="5"/>
</dbReference>
<feature type="domain" description="EGF-like" evidence="6">
    <location>
        <begin position="91"/>
        <end position="130"/>
    </location>
</feature>
<evidence type="ECO:0000256" key="1">
    <source>
        <dbReference type="ARBA" id="ARBA00022690"/>
    </source>
</evidence>
<feature type="domain" description="EGF-like" evidence="6">
    <location>
        <begin position="244"/>
        <end position="283"/>
    </location>
</feature>
<sequence length="733" mass="78918">MLNLSFHLNIFLVFCCVALASAKSHGAVAPKCPTNCLSGFHCEVIDGVPQCVVDPGPCAAVRCGFNTKCFEFNGQAACYNTTCSAGEVFSECSSYCEPTCVPPDRACIQSCGPPACQCRTGYVRENGKCIDLKMCPNNEQTSQSYVDEPITPSTPTCQPQCELGFHCVELGGSPACVTDKGKRVRLYDEGKAYLQPLRSSDAEKIPRCAEVRVKCAAGHHCEDTPTGISCAPDPVCPPNEVFNICASDCEQTCVPMGRPCTLNCLPPRCQCQDGFVREAGKCILPKHCPNRQEPTTQTYVDEPVTPSVLNCQTATVQILCVEGFHCEIVGDAPQCVPNKKCGKNEEFKPCATSCEPTCGNPEPPCTDECAPAACQCMLGFVRSNGKCIPKEKCGERRPGSNKARPVSNKATVNYVPPGNPQPPVTCATTLMLCRDGTHCEDINGRPQCVENQFKITPPTCASSPGLCPPYTHCEHRDGRLQCIKDKGVIINSPFPCANVDCPERQHCEFYHGVAQCVNNPGPCAAAFCAGGQCIEYDNTFGCFNTTCGLNEEFKRCASCEPTCGPIVPCLDVCFPPACQCVSGYVRDKGKCIKRSQCKNDSKSFGTQKEKNGASKNTSPCANVKCPPDQYCEFYEGATMCVPRPGPCAAVRCAGGECIEYDNTFGCFNTTCGPNEEFNRCASCEPTCGPIVPCLPVCQPPACQCIGGYVRNKGKCIERSSCKGKEDYESSPYH</sequence>
<dbReference type="PANTHER" id="PTHR23259:SF82">
    <property type="entry name" value="SERINE PROTEASE INHIBITOR 1 PROTEIN"/>
    <property type="match status" value="1"/>
</dbReference>
<evidence type="ECO:0000313" key="8">
    <source>
        <dbReference type="EMBL" id="EYB93401.1"/>
    </source>
</evidence>
<feature type="domain" description="Follistatin-like" evidence="7">
    <location>
        <begin position="57"/>
        <end position="79"/>
    </location>
</feature>
<dbReference type="InterPro" id="IPR002919">
    <property type="entry name" value="TIL_dom"/>
</dbReference>
<keyword evidence="2" id="KW-0722">Serine protease inhibitor</keyword>
<dbReference type="AlphaFoldDB" id="A0A016SSL8"/>
<name>A0A016SSL8_9BILA</name>
<accession>A0A016SSL8</accession>
<organism evidence="8 9">
    <name type="scientific">Ancylostoma ceylanicum</name>
    <dbReference type="NCBI Taxonomy" id="53326"/>
    <lineage>
        <taxon>Eukaryota</taxon>
        <taxon>Metazoa</taxon>
        <taxon>Ecdysozoa</taxon>
        <taxon>Nematoda</taxon>
        <taxon>Chromadorea</taxon>
        <taxon>Rhabditida</taxon>
        <taxon>Rhabditina</taxon>
        <taxon>Rhabditomorpha</taxon>
        <taxon>Strongyloidea</taxon>
        <taxon>Ancylostomatidae</taxon>
        <taxon>Ancylostomatinae</taxon>
        <taxon>Ancylostoma</taxon>
    </lineage>
</organism>
<gene>
    <name evidence="8" type="primary">Acey_s0183.g963</name>
    <name evidence="8" type="ORF">Y032_0183g963</name>
</gene>